<proteinExistence type="predicted"/>
<accession>A0ABU8YZG7</accession>
<keyword evidence="2" id="KW-0547">Nucleotide-binding</keyword>
<evidence type="ECO:0000313" key="3">
    <source>
        <dbReference type="Proteomes" id="UP001334005"/>
    </source>
</evidence>
<dbReference type="RefSeq" id="WP_331833456.1">
    <property type="nucleotide sequence ID" value="NZ_JARXNH020000035.1"/>
</dbReference>
<evidence type="ECO:0000313" key="2">
    <source>
        <dbReference type="EMBL" id="MEK0246703.1"/>
    </source>
</evidence>
<gene>
    <name evidence="2" type="ORF">QFI66_000865</name>
</gene>
<dbReference type="GO" id="GO:0005524">
    <property type="term" value="F:ATP binding"/>
    <property type="evidence" value="ECO:0007669"/>
    <property type="project" value="UniProtKB-KW"/>
</dbReference>
<comment type="caution">
    <text evidence="2">The sequence shown here is derived from an EMBL/GenBank/DDBJ whole genome shotgun (WGS) entry which is preliminary data.</text>
</comment>
<protein>
    <submittedName>
        <fullName evidence="2">ATP-binding protein</fullName>
    </submittedName>
</protein>
<name>A0ABU8YZG7_9ENTR</name>
<keyword evidence="2" id="KW-0067">ATP-binding</keyword>
<organism evidence="2 3">
    <name type="scientific">Raoultella scottii</name>
    <dbReference type="NCBI Taxonomy" id="3040937"/>
    <lineage>
        <taxon>Bacteria</taxon>
        <taxon>Pseudomonadati</taxon>
        <taxon>Pseudomonadota</taxon>
        <taxon>Gammaproteobacteria</taxon>
        <taxon>Enterobacterales</taxon>
        <taxon>Enterobacteriaceae</taxon>
        <taxon>Klebsiella/Raoultella group</taxon>
        <taxon>Raoultella</taxon>
    </lineage>
</organism>
<keyword evidence="3" id="KW-1185">Reference proteome</keyword>
<sequence>MSEWYKLVGNPTVADALMDRLLHNGHRVELRGESIRKLAQTDQTS</sequence>
<feature type="domain" description="IstB-like ATP-binding" evidence="1">
    <location>
        <begin position="2"/>
        <end position="39"/>
    </location>
</feature>
<dbReference type="Proteomes" id="UP001334005">
    <property type="component" value="Unassembled WGS sequence"/>
</dbReference>
<dbReference type="Gene3D" id="3.40.50.300">
    <property type="entry name" value="P-loop containing nucleotide triphosphate hydrolases"/>
    <property type="match status" value="1"/>
</dbReference>
<reference evidence="2 3" key="1">
    <citation type="submission" date="2024-03" db="EMBL/GenBank/DDBJ databases">
        <title>Two novel Raoultella species associated with bleeding cankers of broadleaf hosts, Raoultella scottia sp. nov. and Raoultella lignicola sp. nov.</title>
        <authorList>
            <person name="Brady C.L."/>
        </authorList>
    </citation>
    <scope>NUCLEOTIDE SEQUENCE [LARGE SCALE GENOMIC DNA]</scope>
    <source>
        <strain evidence="2 3">BAC 10a-01-01</strain>
    </source>
</reference>
<dbReference type="EMBL" id="JARXNH020000035">
    <property type="protein sequence ID" value="MEK0246703.1"/>
    <property type="molecule type" value="Genomic_DNA"/>
</dbReference>
<dbReference type="Pfam" id="PF01695">
    <property type="entry name" value="IstB_IS21"/>
    <property type="match status" value="1"/>
</dbReference>
<evidence type="ECO:0000259" key="1">
    <source>
        <dbReference type="Pfam" id="PF01695"/>
    </source>
</evidence>
<dbReference type="InterPro" id="IPR002611">
    <property type="entry name" value="IstB_ATP-bd"/>
</dbReference>
<dbReference type="InterPro" id="IPR027417">
    <property type="entry name" value="P-loop_NTPase"/>
</dbReference>